<gene>
    <name evidence="2" type="ORF">FRUB_08674</name>
</gene>
<accession>A0A225D3E3</accession>
<feature type="region of interest" description="Disordered" evidence="1">
    <location>
        <begin position="1"/>
        <end position="30"/>
    </location>
</feature>
<evidence type="ECO:0000256" key="1">
    <source>
        <dbReference type="SAM" id="MobiDB-lite"/>
    </source>
</evidence>
<proteinExistence type="predicted"/>
<comment type="caution">
    <text evidence="2">The sequence shown here is derived from an EMBL/GenBank/DDBJ whole genome shotgun (WGS) entry which is preliminary data.</text>
</comment>
<name>A0A225D3E3_9BACT</name>
<protein>
    <submittedName>
        <fullName evidence="2">Uncharacterized protein</fullName>
    </submittedName>
</protein>
<evidence type="ECO:0000313" key="3">
    <source>
        <dbReference type="Proteomes" id="UP000214646"/>
    </source>
</evidence>
<evidence type="ECO:0000313" key="2">
    <source>
        <dbReference type="EMBL" id="OWK36111.1"/>
    </source>
</evidence>
<dbReference type="AlphaFoldDB" id="A0A225D3E3"/>
<organism evidence="2 3">
    <name type="scientific">Fimbriiglobus ruber</name>
    <dbReference type="NCBI Taxonomy" id="1908690"/>
    <lineage>
        <taxon>Bacteria</taxon>
        <taxon>Pseudomonadati</taxon>
        <taxon>Planctomycetota</taxon>
        <taxon>Planctomycetia</taxon>
        <taxon>Gemmatales</taxon>
        <taxon>Gemmataceae</taxon>
        <taxon>Fimbriiglobus</taxon>
    </lineage>
</organism>
<dbReference type="EMBL" id="NIDE01000017">
    <property type="protein sequence ID" value="OWK36111.1"/>
    <property type="molecule type" value="Genomic_DNA"/>
</dbReference>
<sequence length="129" mass="13383">MKAGRPPAAGWVHPPAAGRVEPGSPAAGRMETAVSRVETAPTSGLTATALEPATRLAPAAGVVIGEDRRGEPEKQRGGWGGQPFLNSRHASLLMRRHCVSNTGVRFAGAAAHLRATVFCGGQKAALRRE</sequence>
<reference evidence="3" key="1">
    <citation type="submission" date="2017-06" db="EMBL/GenBank/DDBJ databases">
        <title>Genome analysis of Fimbriiglobus ruber SP5, the first member of the order Planctomycetales with confirmed chitinolytic capability.</title>
        <authorList>
            <person name="Ravin N.V."/>
            <person name="Rakitin A.L."/>
            <person name="Ivanova A.A."/>
            <person name="Beletsky A.V."/>
            <person name="Kulichevskaya I.S."/>
            <person name="Mardanov A.V."/>
            <person name="Dedysh S.N."/>
        </authorList>
    </citation>
    <scope>NUCLEOTIDE SEQUENCE [LARGE SCALE GENOMIC DNA]</scope>
    <source>
        <strain evidence="3">SP5</strain>
    </source>
</reference>
<keyword evidence="3" id="KW-1185">Reference proteome</keyword>
<dbReference type="Proteomes" id="UP000214646">
    <property type="component" value="Unassembled WGS sequence"/>
</dbReference>
<feature type="region of interest" description="Disordered" evidence="1">
    <location>
        <begin position="62"/>
        <end position="84"/>
    </location>
</feature>
<feature type="compositionally biased region" description="Basic and acidic residues" evidence="1">
    <location>
        <begin position="65"/>
        <end position="76"/>
    </location>
</feature>